<dbReference type="PROSITE" id="PS51379">
    <property type="entry name" value="4FE4S_FER_2"/>
    <property type="match status" value="1"/>
</dbReference>
<evidence type="ECO:0000259" key="5">
    <source>
        <dbReference type="PROSITE" id="PS51379"/>
    </source>
</evidence>
<dbReference type="EMBL" id="JPHZ01000018">
    <property type="protein sequence ID" value="KLT87913.1"/>
    <property type="molecule type" value="Genomic_DNA"/>
</dbReference>
<feature type="domain" description="4Fe-4S ferredoxin-type" evidence="5">
    <location>
        <begin position="12"/>
        <end position="42"/>
    </location>
</feature>
<dbReference type="InterPro" id="IPR017896">
    <property type="entry name" value="4Fe4S_Fe-S-bd"/>
</dbReference>
<dbReference type="Pfam" id="PF00037">
    <property type="entry name" value="Fer4"/>
    <property type="match status" value="1"/>
</dbReference>
<dbReference type="GO" id="GO:0046872">
    <property type="term" value="F:metal ion binding"/>
    <property type="evidence" value="ECO:0007669"/>
    <property type="project" value="UniProtKB-KW"/>
</dbReference>
<dbReference type="PROSITE" id="PS00198">
    <property type="entry name" value="4FE4S_FER_1"/>
    <property type="match status" value="1"/>
</dbReference>
<proteinExistence type="predicted"/>
<dbReference type="InterPro" id="IPR017900">
    <property type="entry name" value="4Fe4S_Fe_S_CS"/>
</dbReference>
<dbReference type="SUPFAM" id="SSF54862">
    <property type="entry name" value="4Fe-4S ferredoxins"/>
    <property type="match status" value="1"/>
</dbReference>
<dbReference type="NCBIfam" id="NF033683">
    <property type="entry name" value="di_4Fe-4S_YfhL"/>
    <property type="match status" value="1"/>
</dbReference>
<dbReference type="PANTHER" id="PTHR24960">
    <property type="entry name" value="PHOTOSYSTEM I IRON-SULFUR CENTER-RELATED"/>
    <property type="match status" value="1"/>
</dbReference>
<organism evidence="6 7">
    <name type="scientific">Acinetobacter baumannii MRSN 3527</name>
    <dbReference type="NCBI Taxonomy" id="1409923"/>
    <lineage>
        <taxon>Bacteria</taxon>
        <taxon>Pseudomonadati</taxon>
        <taxon>Pseudomonadota</taxon>
        <taxon>Gammaproteobacteria</taxon>
        <taxon>Moraxellales</taxon>
        <taxon>Moraxellaceae</taxon>
        <taxon>Acinetobacter</taxon>
        <taxon>Acinetobacter calcoaceticus/baumannii complex</taxon>
    </lineage>
</organism>
<accession>A0A0J1D7I3</accession>
<dbReference type="Proteomes" id="UP000036122">
    <property type="component" value="Unassembled WGS sequence"/>
</dbReference>
<dbReference type="InterPro" id="IPR047927">
    <property type="entry name" value="YfhL-like"/>
</dbReference>
<protein>
    <submittedName>
        <fullName evidence="6">Ferredoxin</fullName>
    </submittedName>
</protein>
<keyword evidence="2" id="KW-0479">Metal-binding</keyword>
<evidence type="ECO:0000313" key="6">
    <source>
        <dbReference type="EMBL" id="KLT87913.1"/>
    </source>
</evidence>
<sequence>MKLLNVNINKVGNVSLYITDECINCDVCEPVCPNEAIFMGEVIYEINPDLCTECVGHHDQPQCQLFCPVDCIPKDPQHEETEEQLLDKYKRLIAQKSTSN</sequence>
<dbReference type="PANTHER" id="PTHR24960:SF79">
    <property type="entry name" value="PHOTOSYSTEM I IRON-SULFUR CENTER"/>
    <property type="match status" value="1"/>
</dbReference>
<dbReference type="PATRIC" id="fig|1409923.3.peg.2636"/>
<evidence type="ECO:0000256" key="2">
    <source>
        <dbReference type="ARBA" id="ARBA00022723"/>
    </source>
</evidence>
<keyword evidence="4" id="KW-0411">Iron-sulfur</keyword>
<comment type="caution">
    <text evidence="6">The sequence shown here is derived from an EMBL/GenBank/DDBJ whole genome shotgun (WGS) entry which is preliminary data.</text>
</comment>
<dbReference type="GO" id="GO:0005737">
    <property type="term" value="C:cytoplasm"/>
    <property type="evidence" value="ECO:0007669"/>
    <property type="project" value="TreeGrafter"/>
</dbReference>
<dbReference type="GO" id="GO:0051539">
    <property type="term" value="F:4 iron, 4 sulfur cluster binding"/>
    <property type="evidence" value="ECO:0007669"/>
    <property type="project" value="UniProtKB-KW"/>
</dbReference>
<keyword evidence="3" id="KW-0408">Iron</keyword>
<dbReference type="AlphaFoldDB" id="A0A0J1D7I3"/>
<dbReference type="InterPro" id="IPR050157">
    <property type="entry name" value="PSI_iron-sulfur_center"/>
</dbReference>
<evidence type="ECO:0000256" key="4">
    <source>
        <dbReference type="ARBA" id="ARBA00023014"/>
    </source>
</evidence>
<evidence type="ECO:0000256" key="3">
    <source>
        <dbReference type="ARBA" id="ARBA00023004"/>
    </source>
</evidence>
<name>A0A0J1D7I3_ACIBA</name>
<evidence type="ECO:0000256" key="1">
    <source>
        <dbReference type="ARBA" id="ARBA00022485"/>
    </source>
</evidence>
<dbReference type="Gene3D" id="3.30.70.20">
    <property type="match status" value="1"/>
</dbReference>
<reference evidence="6 7" key="1">
    <citation type="submission" date="2014-07" db="EMBL/GenBank/DDBJ databases">
        <authorList>
            <person name="Harkins D.M."/>
            <person name="Lesho E."/>
            <person name="Waterman P.E."/>
            <person name="Chan A."/>
            <person name="Fouts D.E."/>
        </authorList>
    </citation>
    <scope>NUCLEOTIDE SEQUENCE [LARGE SCALE GENOMIC DNA]</scope>
    <source>
        <strain evidence="6 7">MRSN 3527</strain>
    </source>
</reference>
<gene>
    <name evidence="6" type="primary">fdx_1</name>
    <name evidence="6" type="ORF">T630_0918</name>
</gene>
<keyword evidence="1" id="KW-0004">4Fe-4S</keyword>
<evidence type="ECO:0000313" key="7">
    <source>
        <dbReference type="Proteomes" id="UP000036122"/>
    </source>
</evidence>